<dbReference type="GO" id="GO:0015871">
    <property type="term" value="P:choline transport"/>
    <property type="evidence" value="ECO:0007669"/>
    <property type="project" value="TreeGrafter"/>
</dbReference>
<name>A0A0A0D7C6_9PROT</name>
<dbReference type="OrthoDB" id="9815258at2"/>
<organism evidence="10 11">
    <name type="scientific">Inquilinus limosus MP06</name>
    <dbReference type="NCBI Taxonomy" id="1398085"/>
    <lineage>
        <taxon>Bacteria</taxon>
        <taxon>Pseudomonadati</taxon>
        <taxon>Pseudomonadota</taxon>
        <taxon>Alphaproteobacteria</taxon>
        <taxon>Rhodospirillales</taxon>
        <taxon>Rhodospirillaceae</taxon>
        <taxon>Inquilinus</taxon>
    </lineage>
</organism>
<gene>
    <name evidence="10" type="ORF">P409_18925</name>
</gene>
<feature type="transmembrane region" description="Helical" evidence="7">
    <location>
        <begin position="91"/>
        <end position="114"/>
    </location>
</feature>
<dbReference type="PANTHER" id="PTHR47737:SF1">
    <property type="entry name" value="GLYCINE BETAINE_PROLINE BETAINE TRANSPORT SYSTEM PERMEASE PROTEIN PROW"/>
    <property type="match status" value="1"/>
</dbReference>
<dbReference type="PANTHER" id="PTHR47737">
    <property type="entry name" value="GLYCINE BETAINE/PROLINE BETAINE TRANSPORT SYSTEM PERMEASE PROTEIN PROW"/>
    <property type="match status" value="1"/>
</dbReference>
<dbReference type="PROSITE" id="PS50928">
    <property type="entry name" value="ABC_TM1"/>
    <property type="match status" value="1"/>
</dbReference>
<feature type="transmembrane region" description="Helical" evidence="7">
    <location>
        <begin position="135"/>
        <end position="160"/>
    </location>
</feature>
<evidence type="ECO:0000256" key="8">
    <source>
        <dbReference type="SAM" id="MobiDB-lite"/>
    </source>
</evidence>
<feature type="transmembrane region" description="Helical" evidence="7">
    <location>
        <begin position="246"/>
        <end position="263"/>
    </location>
</feature>
<dbReference type="InterPro" id="IPR035906">
    <property type="entry name" value="MetI-like_sf"/>
</dbReference>
<sequence length="303" mass="31124">MDFDLGIGDAANTAVDYALDHFAPALDVVSAAIGFVADGIKAALLAVPPEAGILVIVLLALWRVGWRFAVFAAAALAVIMGMGLWKSTMETLSLVLAATAFAVTVGIPLGIAMARSTLVRAVARPVLDLMQTMPAFVYLIPAAMFFGLGAVPGTIATVIFSMPPVVRLTDLGIRQVDQEFIEAGLAFGCTDRQLLFKVQVPNALPSIMAGVNQTVMLALSMVVIASMIGAGGLGNTVLTGIQRLDVGLGFEGGVAVVALAVILDRITQSVGGSKPSGGLRALLGRSRRTPAEAGGIEAPSAGR</sequence>
<proteinExistence type="inferred from homology"/>
<feature type="transmembrane region" description="Helical" evidence="7">
    <location>
        <begin position="42"/>
        <end position="61"/>
    </location>
</feature>
<evidence type="ECO:0000256" key="1">
    <source>
        <dbReference type="ARBA" id="ARBA00004651"/>
    </source>
</evidence>
<dbReference type="InterPro" id="IPR000515">
    <property type="entry name" value="MetI-like"/>
</dbReference>
<dbReference type="Proteomes" id="UP000029995">
    <property type="component" value="Unassembled WGS sequence"/>
</dbReference>
<feature type="domain" description="ABC transmembrane type-1" evidence="9">
    <location>
        <begin position="88"/>
        <end position="267"/>
    </location>
</feature>
<dbReference type="SUPFAM" id="SSF161098">
    <property type="entry name" value="MetI-like"/>
    <property type="match status" value="1"/>
</dbReference>
<dbReference type="GO" id="GO:0031460">
    <property type="term" value="P:glycine betaine transport"/>
    <property type="evidence" value="ECO:0007669"/>
    <property type="project" value="UniProtKB-ARBA"/>
</dbReference>
<keyword evidence="6 7" id="KW-0472">Membrane</keyword>
<dbReference type="CDD" id="cd06261">
    <property type="entry name" value="TM_PBP2"/>
    <property type="match status" value="1"/>
</dbReference>
<comment type="similarity">
    <text evidence="7">Belongs to the binding-protein-dependent transport system permease family.</text>
</comment>
<evidence type="ECO:0000256" key="6">
    <source>
        <dbReference type="ARBA" id="ARBA00023136"/>
    </source>
</evidence>
<feature type="transmembrane region" description="Helical" evidence="7">
    <location>
        <begin position="68"/>
        <end position="85"/>
    </location>
</feature>
<evidence type="ECO:0000256" key="7">
    <source>
        <dbReference type="RuleBase" id="RU363032"/>
    </source>
</evidence>
<dbReference type="GO" id="GO:0005275">
    <property type="term" value="F:amine transmembrane transporter activity"/>
    <property type="evidence" value="ECO:0007669"/>
    <property type="project" value="TreeGrafter"/>
</dbReference>
<keyword evidence="3" id="KW-1003">Cell membrane</keyword>
<feature type="region of interest" description="Disordered" evidence="8">
    <location>
        <begin position="281"/>
        <end position="303"/>
    </location>
</feature>
<evidence type="ECO:0000313" key="11">
    <source>
        <dbReference type="Proteomes" id="UP000029995"/>
    </source>
</evidence>
<dbReference type="GO" id="GO:0015226">
    <property type="term" value="F:carnitine transmembrane transporter activity"/>
    <property type="evidence" value="ECO:0007669"/>
    <property type="project" value="TreeGrafter"/>
</dbReference>
<accession>A0A0A0D7C6</accession>
<evidence type="ECO:0000259" key="9">
    <source>
        <dbReference type="PROSITE" id="PS50928"/>
    </source>
</evidence>
<evidence type="ECO:0000256" key="5">
    <source>
        <dbReference type="ARBA" id="ARBA00022989"/>
    </source>
</evidence>
<evidence type="ECO:0000256" key="2">
    <source>
        <dbReference type="ARBA" id="ARBA00022448"/>
    </source>
</evidence>
<keyword evidence="2 7" id="KW-0813">Transport</keyword>
<dbReference type="RefSeq" id="WP_034841418.1">
    <property type="nucleotide sequence ID" value="NZ_JANX01000252.1"/>
</dbReference>
<protein>
    <submittedName>
        <fullName evidence="10">Glycine/betaine ABC transporter</fullName>
    </submittedName>
</protein>
<comment type="caution">
    <text evidence="10">The sequence shown here is derived from an EMBL/GenBank/DDBJ whole genome shotgun (WGS) entry which is preliminary data.</text>
</comment>
<comment type="subcellular location">
    <subcellularLocation>
        <location evidence="1 7">Cell membrane</location>
        <topology evidence="1 7">Multi-pass membrane protein</topology>
    </subcellularLocation>
</comment>
<dbReference type="Pfam" id="PF00528">
    <property type="entry name" value="BPD_transp_1"/>
    <property type="match status" value="1"/>
</dbReference>
<evidence type="ECO:0000313" key="10">
    <source>
        <dbReference type="EMBL" id="KGM32872.1"/>
    </source>
</evidence>
<evidence type="ECO:0000256" key="3">
    <source>
        <dbReference type="ARBA" id="ARBA00022475"/>
    </source>
</evidence>
<keyword evidence="4 7" id="KW-0812">Transmembrane</keyword>
<feature type="transmembrane region" description="Helical" evidence="7">
    <location>
        <begin position="215"/>
        <end position="234"/>
    </location>
</feature>
<dbReference type="Gene3D" id="1.10.3720.10">
    <property type="entry name" value="MetI-like"/>
    <property type="match status" value="1"/>
</dbReference>
<dbReference type="GO" id="GO:0043190">
    <property type="term" value="C:ATP-binding cassette (ABC) transporter complex"/>
    <property type="evidence" value="ECO:0007669"/>
    <property type="project" value="TreeGrafter"/>
</dbReference>
<dbReference type="FunFam" id="1.10.3720.10:FF:000001">
    <property type="entry name" value="Glycine betaine ABC transporter, permease"/>
    <property type="match status" value="1"/>
</dbReference>
<evidence type="ECO:0000256" key="4">
    <source>
        <dbReference type="ARBA" id="ARBA00022692"/>
    </source>
</evidence>
<dbReference type="AlphaFoldDB" id="A0A0A0D7C6"/>
<keyword evidence="5 7" id="KW-1133">Transmembrane helix</keyword>
<reference evidence="10 11" key="1">
    <citation type="submission" date="2014-01" db="EMBL/GenBank/DDBJ databases">
        <title>Genome sequence determination for a cystic fibrosis isolate, Inquilinus limosus.</title>
        <authorList>
            <person name="Pino M."/>
            <person name="Di Conza J."/>
            <person name="Gutkind G."/>
        </authorList>
    </citation>
    <scope>NUCLEOTIDE SEQUENCE [LARGE SCALE GENOMIC DNA]</scope>
    <source>
        <strain evidence="10 11">MP06</strain>
    </source>
</reference>
<dbReference type="EMBL" id="JANX01000252">
    <property type="protein sequence ID" value="KGM32872.1"/>
    <property type="molecule type" value="Genomic_DNA"/>
</dbReference>